<evidence type="ECO:0008006" key="4">
    <source>
        <dbReference type="Google" id="ProtNLM"/>
    </source>
</evidence>
<dbReference type="RefSeq" id="WP_015862642.1">
    <property type="nucleotide sequence ID" value="NZ_CP026538.1"/>
</dbReference>
<keyword evidence="3" id="KW-1185">Reference proteome</keyword>
<evidence type="ECO:0000313" key="3">
    <source>
        <dbReference type="Proteomes" id="UP000293296"/>
    </source>
</evidence>
<feature type="chain" id="PRO_5020324139" description="Lipoprotein" evidence="1">
    <location>
        <begin position="20"/>
        <end position="251"/>
    </location>
</feature>
<dbReference type="Proteomes" id="UP000293296">
    <property type="component" value="Chromosome"/>
</dbReference>
<organism evidence="2 3">
    <name type="scientific">Solidesulfovibrio carbinolicus</name>
    <dbReference type="NCBI Taxonomy" id="296842"/>
    <lineage>
        <taxon>Bacteria</taxon>
        <taxon>Pseudomonadati</taxon>
        <taxon>Thermodesulfobacteriota</taxon>
        <taxon>Desulfovibrionia</taxon>
        <taxon>Desulfovibrionales</taxon>
        <taxon>Desulfovibrionaceae</taxon>
        <taxon>Solidesulfovibrio</taxon>
    </lineage>
</organism>
<proteinExistence type="predicted"/>
<reference evidence="2 3" key="1">
    <citation type="submission" date="2018-02" db="EMBL/GenBank/DDBJ databases">
        <title>Genome sequence of Desulfovibrio carbinolicus DSM 3852.</title>
        <authorList>
            <person name="Wilbanks E."/>
            <person name="Skennerton C.T."/>
            <person name="Orphan V.J."/>
        </authorList>
    </citation>
    <scope>NUCLEOTIDE SEQUENCE [LARGE SCALE GENOMIC DNA]</scope>
    <source>
        <strain evidence="2 3">DSM 3852</strain>
    </source>
</reference>
<feature type="signal peptide" evidence="1">
    <location>
        <begin position="1"/>
        <end position="19"/>
    </location>
</feature>
<dbReference type="EMBL" id="CP026538">
    <property type="protein sequence ID" value="QAZ66184.1"/>
    <property type="molecule type" value="Genomic_DNA"/>
</dbReference>
<accession>A0A4P6HIH3</accession>
<dbReference type="AlphaFoldDB" id="A0A4P6HIH3"/>
<dbReference type="OrthoDB" id="5450382at2"/>
<sequence>MRFSVLGVLALLATVGLTGCVTGGSASKQANEAADQAMYQPITYSDKPGPMLVVIPGEIKSANATYTQKVTSNNIADYAELELGKAHYVVLERSDLGPMLKEIEVAANLGDATQLKKFKKGKFKATNWLVRFDILKAEPVSEVKKSFDGRWIGAIAGSAIGGAGGYAADATASSIHANEAAAVWIVGLRYKILDANTGEQKATGYIEDKMEINSKGGGALGVSQSETRVMTLDTMSQRLVQKAVADMDKLK</sequence>
<evidence type="ECO:0000256" key="1">
    <source>
        <dbReference type="SAM" id="SignalP"/>
    </source>
</evidence>
<dbReference type="PROSITE" id="PS51257">
    <property type="entry name" value="PROKAR_LIPOPROTEIN"/>
    <property type="match status" value="1"/>
</dbReference>
<dbReference type="KEGG" id="dcb:C3Y92_02590"/>
<gene>
    <name evidence="2" type="ORF">C3Y92_02590</name>
</gene>
<keyword evidence="1" id="KW-0732">Signal</keyword>
<name>A0A4P6HIH3_9BACT</name>
<protein>
    <recommendedName>
        <fullName evidence="4">Lipoprotein</fullName>
    </recommendedName>
</protein>
<evidence type="ECO:0000313" key="2">
    <source>
        <dbReference type="EMBL" id="QAZ66184.1"/>
    </source>
</evidence>